<sequence length="354" mass="40979">MDLYEAGQTLETGLTQVQQAEKLRETEAEVWAEFDGNPEPDFFRDISIAKDGGFSEVADLWYPMRWITAIITLIFLAQNLYYNLRIDYEVINRVMHSSEKDDGPVLMWGYIGNAVMRCLGIEYPIGGYAWVAAIELILMSILILFTIVCTVRACRTRSAHLRWAAWETVWWLLIPDLYTYSAMRLLHYVSPQVLMAEISKQTSDPSTKEILKFVFSRVVFFITGFDAFMLKCSESKRFMEEGLTPREMLDGIIFLKQVLGIVQLGMFVRDRLFLFIFAGEDGIMQRREQALQNVWNAMLVREIWRTFSLAKFVVIMLSFDDTDFQRLVLNEKRRLLMVESSSTSCSEDAEDGKP</sequence>
<reference evidence="2" key="1">
    <citation type="submission" date="2021-01" db="EMBL/GenBank/DDBJ databases">
        <authorList>
            <person name="Corre E."/>
            <person name="Pelletier E."/>
            <person name="Niang G."/>
            <person name="Scheremetjew M."/>
            <person name="Finn R."/>
            <person name="Kale V."/>
            <person name="Holt S."/>
            <person name="Cochrane G."/>
            <person name="Meng A."/>
            <person name="Brown T."/>
            <person name="Cohen L."/>
        </authorList>
    </citation>
    <scope>NUCLEOTIDE SEQUENCE</scope>
    <source>
        <strain evidence="2">Pbaha01</strain>
    </source>
</reference>
<feature type="transmembrane region" description="Helical" evidence="1">
    <location>
        <begin position="210"/>
        <end position="230"/>
    </location>
</feature>
<organism evidence="2">
    <name type="scientific">Pyrodinium bahamense</name>
    <dbReference type="NCBI Taxonomy" id="73915"/>
    <lineage>
        <taxon>Eukaryota</taxon>
        <taxon>Sar</taxon>
        <taxon>Alveolata</taxon>
        <taxon>Dinophyceae</taxon>
        <taxon>Gonyaulacales</taxon>
        <taxon>Pyrocystaceae</taxon>
        <taxon>Pyrodinium</taxon>
    </lineage>
</organism>
<evidence type="ECO:0000313" key="2">
    <source>
        <dbReference type="EMBL" id="CAD8346087.1"/>
    </source>
</evidence>
<evidence type="ECO:0000256" key="1">
    <source>
        <dbReference type="SAM" id="Phobius"/>
    </source>
</evidence>
<dbReference type="AlphaFoldDB" id="A0A7S0F8S2"/>
<gene>
    <name evidence="2" type="ORF">PBAH0796_LOCUS1825</name>
</gene>
<feature type="transmembrane region" description="Helical" evidence="1">
    <location>
        <begin position="129"/>
        <end position="148"/>
    </location>
</feature>
<keyword evidence="1" id="KW-0812">Transmembrane</keyword>
<name>A0A7S0F8S2_9DINO</name>
<dbReference type="EMBL" id="HBEG01003131">
    <property type="protein sequence ID" value="CAD8346087.1"/>
    <property type="molecule type" value="Transcribed_RNA"/>
</dbReference>
<feature type="transmembrane region" description="Helical" evidence="1">
    <location>
        <begin position="64"/>
        <end position="84"/>
    </location>
</feature>
<proteinExistence type="predicted"/>
<protein>
    <submittedName>
        <fullName evidence="2">Uncharacterized protein</fullName>
    </submittedName>
</protein>
<feature type="transmembrane region" description="Helical" evidence="1">
    <location>
        <begin position="105"/>
        <end position="123"/>
    </location>
</feature>
<keyword evidence="1" id="KW-0472">Membrane</keyword>
<keyword evidence="1" id="KW-1133">Transmembrane helix</keyword>
<accession>A0A7S0F8S2</accession>